<proteinExistence type="predicted"/>
<evidence type="ECO:0000313" key="2">
    <source>
        <dbReference type="EnsemblMetazoa" id="CJA01209.1"/>
    </source>
</evidence>
<dbReference type="EnsemblMetazoa" id="CJA01209.1">
    <property type="protein sequence ID" value="CJA01209.1"/>
    <property type="gene ID" value="WBGene00120413"/>
</dbReference>
<dbReference type="InterPro" id="IPR029021">
    <property type="entry name" value="Prot-tyrosine_phosphatase-like"/>
</dbReference>
<feature type="compositionally biased region" description="Basic and acidic residues" evidence="1">
    <location>
        <begin position="25"/>
        <end position="44"/>
    </location>
</feature>
<name>A0A8R1DFT5_CAEJA</name>
<dbReference type="SUPFAM" id="SSF52799">
    <property type="entry name" value="(Phosphotyrosine protein) phosphatases II"/>
    <property type="match status" value="1"/>
</dbReference>
<dbReference type="PANTHER" id="PTHR23219:SF12">
    <property type="entry name" value="TYROSINE-PROTEIN PHOSPHATASE DOMAIN-CONTAINING PROTEIN-RELATED"/>
    <property type="match status" value="1"/>
</dbReference>
<accession>A0A8R1DFT5</accession>
<evidence type="ECO:0000313" key="3">
    <source>
        <dbReference type="Proteomes" id="UP000005237"/>
    </source>
</evidence>
<keyword evidence="3" id="KW-1185">Reference proteome</keyword>
<dbReference type="PANTHER" id="PTHR23219">
    <property type="entry name" value="TYROSINE-PROTEIN PHOSPHATASE C15H7.3-RELATED"/>
    <property type="match status" value="1"/>
</dbReference>
<dbReference type="AlphaFoldDB" id="A0A8R1DFT5"/>
<sequence length="229" mass="26085">MQKFVDKFKKKKRSKSSASAMPSKELSRERAIEHNVKEKRDSRSPSKNSGGGKPAKPVVDLTEVTAKAYRKEKEKKSSREKRSAKKRGRKEEESSANEAVKIAPSKTPSCNMIGPAPSQIDSTHNQKVEKGVQKWVEAFAKIDFKKVLDQDFKPIIAMDPDLAKCTVFDKNREWCQSDNLELLDANRVKLDDTDFFYHGSIVRLLISPQKSLWLNCRCATSRNAWRHFG</sequence>
<reference evidence="2" key="2">
    <citation type="submission" date="2022-06" db="UniProtKB">
        <authorList>
            <consortium name="EnsemblMetazoa"/>
        </authorList>
    </citation>
    <scope>IDENTIFICATION</scope>
    <source>
        <strain evidence="2">DF5081</strain>
    </source>
</reference>
<evidence type="ECO:0000256" key="1">
    <source>
        <dbReference type="SAM" id="MobiDB-lite"/>
    </source>
</evidence>
<feature type="region of interest" description="Disordered" evidence="1">
    <location>
        <begin position="1"/>
        <end position="111"/>
    </location>
</feature>
<dbReference type="Proteomes" id="UP000005237">
    <property type="component" value="Unassembled WGS sequence"/>
</dbReference>
<organism evidence="2 3">
    <name type="scientific">Caenorhabditis japonica</name>
    <dbReference type="NCBI Taxonomy" id="281687"/>
    <lineage>
        <taxon>Eukaryota</taxon>
        <taxon>Metazoa</taxon>
        <taxon>Ecdysozoa</taxon>
        <taxon>Nematoda</taxon>
        <taxon>Chromadorea</taxon>
        <taxon>Rhabditida</taxon>
        <taxon>Rhabditina</taxon>
        <taxon>Rhabditomorpha</taxon>
        <taxon>Rhabditoidea</taxon>
        <taxon>Rhabditidae</taxon>
        <taxon>Peloderinae</taxon>
        <taxon>Caenorhabditis</taxon>
    </lineage>
</organism>
<feature type="compositionally biased region" description="Basic and acidic residues" evidence="1">
    <location>
        <begin position="69"/>
        <end position="81"/>
    </location>
</feature>
<reference evidence="3" key="1">
    <citation type="submission" date="2010-08" db="EMBL/GenBank/DDBJ databases">
        <authorList>
            <consortium name="Caenorhabditis japonica Sequencing Consortium"/>
            <person name="Wilson R.K."/>
        </authorList>
    </citation>
    <scope>NUCLEOTIDE SEQUENCE [LARGE SCALE GENOMIC DNA]</scope>
    <source>
        <strain evidence="3">DF5081</strain>
    </source>
</reference>
<protein>
    <submittedName>
        <fullName evidence="2">Uncharacterized protein</fullName>
    </submittedName>
</protein>